<protein>
    <submittedName>
        <fullName evidence="1">Uncharacterized protein</fullName>
    </submittedName>
</protein>
<evidence type="ECO:0000313" key="1">
    <source>
        <dbReference type="EMBL" id="QBQ74519.1"/>
    </source>
</evidence>
<dbReference type="EMBL" id="MK552141">
    <property type="protein sequence ID" value="QBQ74519.1"/>
    <property type="molecule type" value="Genomic_DNA"/>
</dbReference>
<name>A0A482MLJ5_9CAUD</name>
<dbReference type="Proteomes" id="UP000301424">
    <property type="component" value="Segment"/>
</dbReference>
<organism evidence="1 2">
    <name type="scientific">Burkholderia phage BcepSauron</name>
    <dbReference type="NCBI Taxonomy" id="2530033"/>
    <lineage>
        <taxon>Viruses</taxon>
        <taxon>Duplodnaviria</taxon>
        <taxon>Heunggongvirae</taxon>
        <taxon>Uroviricota</taxon>
        <taxon>Caudoviricetes</taxon>
        <taxon>Sarumanvirus</taxon>
        <taxon>Sarumanvirus bcepsauron</taxon>
    </lineage>
</organism>
<proteinExistence type="predicted"/>
<gene>
    <name evidence="1" type="ORF">BcepSauron_139</name>
</gene>
<reference evidence="1 2" key="1">
    <citation type="submission" date="2019-02" db="EMBL/GenBank/DDBJ databases">
        <title>Complete genome sequence of Burkholderia cenocepacia phage BcepSauron.</title>
        <authorList>
            <person name="Park K."/>
            <person name="Gonzalez C."/>
            <person name="Liu M."/>
            <person name="Gill J."/>
        </authorList>
    </citation>
    <scope>NUCLEOTIDE SEQUENCE [LARGE SCALE GENOMIC DNA]</scope>
</reference>
<accession>A0A482MLJ5</accession>
<sequence>MMASGASIALYCDSGRKHPYNYFPHEYFDADTVARCKAAARRDGWKIGPDASEGQDLCPLCNPKSPKYVKDPA</sequence>
<evidence type="ECO:0000313" key="2">
    <source>
        <dbReference type="Proteomes" id="UP000301424"/>
    </source>
</evidence>
<keyword evidence="2" id="KW-1185">Reference proteome</keyword>